<dbReference type="Proteomes" id="UP000214720">
    <property type="component" value="Unassembled WGS sequence"/>
</dbReference>
<dbReference type="InterPro" id="IPR012337">
    <property type="entry name" value="RNaseH-like_sf"/>
</dbReference>
<dbReference type="GO" id="GO:0004803">
    <property type="term" value="F:transposase activity"/>
    <property type="evidence" value="ECO:0007669"/>
    <property type="project" value="InterPro"/>
</dbReference>
<dbReference type="SUPFAM" id="SSF53098">
    <property type="entry name" value="Ribonuclease H-like"/>
    <property type="match status" value="1"/>
</dbReference>
<evidence type="ECO:0000256" key="1">
    <source>
        <dbReference type="SAM" id="MobiDB-lite"/>
    </source>
</evidence>
<comment type="caution">
    <text evidence="3">The sequence shown here is derived from an EMBL/GenBank/DDBJ whole genome shotgun (WGS) entry which is preliminary data.</text>
</comment>
<feature type="domain" description="Transposase IS4-like" evidence="2">
    <location>
        <begin position="34"/>
        <end position="218"/>
    </location>
</feature>
<dbReference type="EMBL" id="MTHB01000263">
    <property type="protein sequence ID" value="OXC72739.1"/>
    <property type="molecule type" value="Genomic_DNA"/>
</dbReference>
<feature type="region of interest" description="Disordered" evidence="1">
    <location>
        <begin position="280"/>
        <end position="302"/>
    </location>
</feature>
<name>A0A226WPH8_CABSO</name>
<evidence type="ECO:0000259" key="2">
    <source>
        <dbReference type="Pfam" id="PF01609"/>
    </source>
</evidence>
<accession>A0A226WPH8</accession>
<dbReference type="GO" id="GO:0003677">
    <property type="term" value="F:DNA binding"/>
    <property type="evidence" value="ECO:0007669"/>
    <property type="project" value="InterPro"/>
</dbReference>
<dbReference type="InterPro" id="IPR002559">
    <property type="entry name" value="Transposase_11"/>
</dbReference>
<proteinExistence type="predicted"/>
<protein>
    <submittedName>
        <fullName evidence="3">Mobile element protein</fullName>
    </submittedName>
</protein>
<dbReference type="Pfam" id="PF01609">
    <property type="entry name" value="DDE_Tnp_1"/>
    <property type="match status" value="1"/>
</dbReference>
<evidence type="ECO:0000313" key="4">
    <source>
        <dbReference type="Proteomes" id="UP000214720"/>
    </source>
</evidence>
<sequence length="302" mass="33747">MRLVAADASTVRFGLRASHVKRAALPDQLVFGLFLPGAELMLAASLHSVHENERQMLFEHLDRLSSDDLLLLDRGYPCRWLPAVLNQRGIPFCMRVEQSGNGGFACVRQFLRSGLDEQIVTLRAPDHRDAVDYECPAVALTVRLVRHVASTGKVRVLMTNLLDSARYPANQFGDLYHQRCRIEEALKRLKHRLSLEHVSGLSQRAVAQDLAARVLCDNLQALTTLTAHTCHELPPDRRINRAYVHSVLKPLLPSLLLGIAAATSLADALALIARHTFRHRPGISKPRKPRSKPHKSMTQKPC</sequence>
<dbReference type="AlphaFoldDB" id="A0A226WPH8"/>
<dbReference type="GO" id="GO:0006313">
    <property type="term" value="P:DNA transposition"/>
    <property type="evidence" value="ECO:0007669"/>
    <property type="project" value="InterPro"/>
</dbReference>
<evidence type="ECO:0000313" key="3">
    <source>
        <dbReference type="EMBL" id="OXC72739.1"/>
    </source>
</evidence>
<organism evidence="3 4">
    <name type="scientific">Caballeronia sordidicola</name>
    <name type="common">Burkholderia sordidicola</name>
    <dbReference type="NCBI Taxonomy" id="196367"/>
    <lineage>
        <taxon>Bacteria</taxon>
        <taxon>Pseudomonadati</taxon>
        <taxon>Pseudomonadota</taxon>
        <taxon>Betaproteobacteria</taxon>
        <taxon>Burkholderiales</taxon>
        <taxon>Burkholderiaceae</taxon>
        <taxon>Caballeronia</taxon>
    </lineage>
</organism>
<reference evidence="4" key="1">
    <citation type="submission" date="2017-01" db="EMBL/GenBank/DDBJ databases">
        <title>Genome Analysis of Deinococcus marmoris KOPRI26562.</title>
        <authorList>
            <person name="Kim J.H."/>
            <person name="Oh H.-M."/>
        </authorList>
    </citation>
    <scope>NUCLEOTIDE SEQUENCE [LARGE SCALE GENOMIC DNA]</scope>
    <source>
        <strain evidence="4">PAMC 26633</strain>
    </source>
</reference>
<gene>
    <name evidence="3" type="ORF">BSU04_40445</name>
</gene>